<protein>
    <submittedName>
        <fullName evidence="1">Methyltransferase domain-containing protein</fullName>
    </submittedName>
</protein>
<evidence type="ECO:0000313" key="1">
    <source>
        <dbReference type="EMBL" id="MBD3327558.1"/>
    </source>
</evidence>
<dbReference type="Proteomes" id="UP000649604">
    <property type="component" value="Unassembled WGS sequence"/>
</dbReference>
<dbReference type="InterPro" id="IPR029063">
    <property type="entry name" value="SAM-dependent_MTases_sf"/>
</dbReference>
<sequence length="330" mass="37745">MEKTHCLFGHEEPPIEAFLVTDRLAPAQQQFRIVRCPACGLLFLNPRPTPDEIDQYYQYEAYREEFAPAVEDEPSAWRCWNRRYGLNRYCRLVEKNRPNGGRILDVGCGTGNFLAQLRKRGDWDVQGLDVAPKAVEYARRRLKLPIFLGTLEEARYPTASFDVVTLWNVVEHLHYPLQTLTEVRRILHPDGILAFSVPDAGSWDARLFEEDWVGLDPPRHLYTFSRYTAASLLVETGFRTLTMGNKTGSYHSFVASTRLFIRRRLPIHKSSKQLLAQLVSSFPAHLLIFPFLKTAVLTHHGPILDVIAKPANDFTTGHFLASEASRNRPV</sequence>
<name>A0A9D5K0J4_9BACT</name>
<dbReference type="EMBL" id="WJJP01000757">
    <property type="protein sequence ID" value="MBD3327558.1"/>
    <property type="molecule type" value="Genomic_DNA"/>
</dbReference>
<dbReference type="SUPFAM" id="SSF53335">
    <property type="entry name" value="S-adenosyl-L-methionine-dependent methyltransferases"/>
    <property type="match status" value="1"/>
</dbReference>
<reference evidence="1" key="1">
    <citation type="submission" date="2019-11" db="EMBL/GenBank/DDBJ databases">
        <title>Microbial mats filling the niche in hypersaline microbial mats.</title>
        <authorList>
            <person name="Wong H.L."/>
            <person name="Macleod F.I."/>
            <person name="White R.A. III"/>
            <person name="Burns B.P."/>
        </authorList>
    </citation>
    <scope>NUCLEOTIDE SEQUENCE</scope>
    <source>
        <strain evidence="1">Rbin_158</strain>
    </source>
</reference>
<dbReference type="GO" id="GO:0032259">
    <property type="term" value="P:methylation"/>
    <property type="evidence" value="ECO:0007669"/>
    <property type="project" value="UniProtKB-KW"/>
</dbReference>
<gene>
    <name evidence="1" type="ORF">GF339_23440</name>
</gene>
<evidence type="ECO:0000313" key="2">
    <source>
        <dbReference type="Proteomes" id="UP000649604"/>
    </source>
</evidence>
<dbReference type="Pfam" id="PF13489">
    <property type="entry name" value="Methyltransf_23"/>
    <property type="match status" value="1"/>
</dbReference>
<dbReference type="Gene3D" id="3.40.50.150">
    <property type="entry name" value="Vaccinia Virus protein VP39"/>
    <property type="match status" value="1"/>
</dbReference>
<proteinExistence type="predicted"/>
<dbReference type="PANTHER" id="PTHR43861:SF6">
    <property type="entry name" value="METHYLTRANSFERASE TYPE 11"/>
    <property type="match status" value="1"/>
</dbReference>
<dbReference type="AlphaFoldDB" id="A0A9D5K0J4"/>
<keyword evidence="1" id="KW-0808">Transferase</keyword>
<keyword evidence="1" id="KW-0489">Methyltransferase</keyword>
<dbReference type="CDD" id="cd02440">
    <property type="entry name" value="AdoMet_MTases"/>
    <property type="match status" value="1"/>
</dbReference>
<accession>A0A9D5K0J4</accession>
<organism evidence="1 2">
    <name type="scientific">candidate division KSB3 bacterium</name>
    <dbReference type="NCBI Taxonomy" id="2044937"/>
    <lineage>
        <taxon>Bacteria</taxon>
        <taxon>candidate division KSB3</taxon>
    </lineage>
</organism>
<comment type="caution">
    <text evidence="1">The sequence shown here is derived from an EMBL/GenBank/DDBJ whole genome shotgun (WGS) entry which is preliminary data.</text>
</comment>
<dbReference type="GO" id="GO:0008168">
    <property type="term" value="F:methyltransferase activity"/>
    <property type="evidence" value="ECO:0007669"/>
    <property type="project" value="UniProtKB-KW"/>
</dbReference>
<dbReference type="PANTHER" id="PTHR43861">
    <property type="entry name" value="TRANS-ACONITATE 2-METHYLTRANSFERASE-RELATED"/>
    <property type="match status" value="1"/>
</dbReference>